<protein>
    <submittedName>
        <fullName evidence="1">Uncharacterized protein</fullName>
    </submittedName>
</protein>
<name>A0AAE0F314_9CHLO</name>
<dbReference type="Proteomes" id="UP001190700">
    <property type="component" value="Unassembled WGS sequence"/>
</dbReference>
<dbReference type="EMBL" id="LGRX02027230">
    <property type="protein sequence ID" value="KAK3249624.1"/>
    <property type="molecule type" value="Genomic_DNA"/>
</dbReference>
<accession>A0AAE0F314</accession>
<comment type="caution">
    <text evidence="1">The sequence shown here is derived from an EMBL/GenBank/DDBJ whole genome shotgun (WGS) entry which is preliminary data.</text>
</comment>
<dbReference type="AlphaFoldDB" id="A0AAE0F314"/>
<gene>
    <name evidence="1" type="ORF">CYMTET_40952</name>
</gene>
<proteinExistence type="predicted"/>
<reference evidence="1 2" key="1">
    <citation type="journal article" date="2015" name="Genome Biol. Evol.">
        <title>Comparative Genomics of a Bacterivorous Green Alga Reveals Evolutionary Causalities and Consequences of Phago-Mixotrophic Mode of Nutrition.</title>
        <authorList>
            <person name="Burns J.A."/>
            <person name="Paasch A."/>
            <person name="Narechania A."/>
            <person name="Kim E."/>
        </authorList>
    </citation>
    <scope>NUCLEOTIDE SEQUENCE [LARGE SCALE GENOMIC DNA]</scope>
    <source>
        <strain evidence="1 2">PLY_AMNH</strain>
    </source>
</reference>
<sequence length="377" mass="39288">MEGAAAVAKEVGEEVEVEVAKGMAEVAEVAELSGGREEGGKEGYTGGGRRWRRNWWWRWWGMVKAGLGVAVVEGVEGKEEGEMAGGKEVVVVAKGRRSDTHVLRVVPESKAVSKGFELLANYWAPYLGYLTNPSGTYFGLMLKNLCCNGYTVDGGAVGSTVGAEVGTLVVGWVVGEEVGEAVLGVVVGSGVVGCKVVGVLDVGALVGGVDGDEVGTAVVGVVVGEVVGEAVGVAVGVEEVGEGGGRKGRRKVVEEGRRRGGGVEEVVGLVEEEKRVGEVRVEGRGWAWWRWRLGGEDNVGAEVWLAEDEVGAGDWLAEDAESSAVGSLFEALGMRQKVGSSNALPTSESFIMRHRTLSSNLIAGALAAGKHLLGNQQ</sequence>
<evidence type="ECO:0000313" key="1">
    <source>
        <dbReference type="EMBL" id="KAK3249624.1"/>
    </source>
</evidence>
<organism evidence="1 2">
    <name type="scientific">Cymbomonas tetramitiformis</name>
    <dbReference type="NCBI Taxonomy" id="36881"/>
    <lineage>
        <taxon>Eukaryota</taxon>
        <taxon>Viridiplantae</taxon>
        <taxon>Chlorophyta</taxon>
        <taxon>Pyramimonadophyceae</taxon>
        <taxon>Pyramimonadales</taxon>
        <taxon>Pyramimonadaceae</taxon>
        <taxon>Cymbomonas</taxon>
    </lineage>
</organism>
<evidence type="ECO:0000313" key="2">
    <source>
        <dbReference type="Proteomes" id="UP001190700"/>
    </source>
</evidence>
<keyword evidence="2" id="KW-1185">Reference proteome</keyword>